<evidence type="ECO:0000259" key="4">
    <source>
        <dbReference type="Pfam" id="PF25917"/>
    </source>
</evidence>
<dbReference type="Gene3D" id="2.40.30.170">
    <property type="match status" value="1"/>
</dbReference>
<gene>
    <name evidence="5" type="ORF">KK060_10580</name>
</gene>
<evidence type="ECO:0000256" key="2">
    <source>
        <dbReference type="ARBA" id="ARBA00022448"/>
    </source>
</evidence>
<dbReference type="EMBL" id="JAHESD010000019">
    <property type="protein sequence ID" value="MBT1703728.1"/>
    <property type="molecule type" value="Genomic_DNA"/>
</dbReference>
<dbReference type="Proteomes" id="UP000772618">
    <property type="component" value="Unassembled WGS sequence"/>
</dbReference>
<dbReference type="InterPro" id="IPR006143">
    <property type="entry name" value="RND_pump_MFP"/>
</dbReference>
<dbReference type="SUPFAM" id="SSF111369">
    <property type="entry name" value="HlyD-like secretion proteins"/>
    <property type="match status" value="1"/>
</dbReference>
<dbReference type="Pfam" id="PF25917">
    <property type="entry name" value="BSH_RND"/>
    <property type="match status" value="1"/>
</dbReference>
<protein>
    <submittedName>
        <fullName evidence="5">Efflux RND transporter periplasmic adaptor subunit</fullName>
    </submittedName>
</protein>
<evidence type="ECO:0000256" key="3">
    <source>
        <dbReference type="SAM" id="Coils"/>
    </source>
</evidence>
<keyword evidence="6" id="KW-1185">Reference proteome</keyword>
<feature type="coiled-coil region" evidence="3">
    <location>
        <begin position="130"/>
        <end position="177"/>
    </location>
</feature>
<keyword evidence="3" id="KW-0175">Coiled coil</keyword>
<dbReference type="RefSeq" id="WP_254153690.1">
    <property type="nucleotide sequence ID" value="NZ_JAHESD010000019.1"/>
</dbReference>
<comment type="similarity">
    <text evidence="1">Belongs to the membrane fusion protein (MFP) (TC 8.A.1) family.</text>
</comment>
<dbReference type="Gene3D" id="1.10.287.470">
    <property type="entry name" value="Helix hairpin bin"/>
    <property type="match status" value="1"/>
</dbReference>
<proteinExistence type="inferred from homology"/>
<sequence>MKSININSIYICIFSFSILISCNNTPSEKVAEVESNETAHEDIVALTSAQSQNAGIELGHIEKKQISGTIKVNGVLDVPPQQLVSISVPLGGFLKNTTLLQGSRVKKGQVIATIENLDFIQIQQDYLEAKSQLELAKVDYERQQELAKENVNSQKVLQQAKSNYTIWEAKHNALREKLRVINIDAKSVEDGNIRSSINLYSPIEGYVTQVNVNIGKYVNPTDVLFEIVDTEHLHAELIVFEKDVPRLRIGQKLRFTLANETKERMATVYLIGREISTDRTIRIHCHIDEEDKEFLPGMYLTGLVETGSTQVPALPDDAIISYQGKKYIFIASEEKEENHESSDPTQGDPHNEESKNFRMVEIETSNSELGFTEVSVPDSIGNSAVVIKGAYVLLSKMKNSEEEGGHAH</sequence>
<comment type="caution">
    <text evidence="5">The sequence shown here is derived from an EMBL/GenBank/DDBJ whole genome shotgun (WGS) entry which is preliminary data.</text>
</comment>
<dbReference type="InterPro" id="IPR058625">
    <property type="entry name" value="MdtA-like_BSH"/>
</dbReference>
<dbReference type="PANTHER" id="PTHR30097:SF4">
    <property type="entry name" value="SLR6042 PROTEIN"/>
    <property type="match status" value="1"/>
</dbReference>
<reference evidence="5 6" key="1">
    <citation type="submission" date="2021-05" db="EMBL/GenBank/DDBJ databases">
        <title>A Polyphasic approach of four new species of the genus Ohtaekwangia: Ohtaekwangia histidinii sp. nov., Ohtaekwangia cretensis sp. nov., Ohtaekwangia indiensis sp. nov., Ohtaekwangia reichenbachii sp. nov. from diverse environment.</title>
        <authorList>
            <person name="Octaviana S."/>
        </authorList>
    </citation>
    <scope>NUCLEOTIDE SEQUENCE [LARGE SCALE GENOMIC DNA]</scope>
    <source>
        <strain evidence="5 6">PWU20</strain>
    </source>
</reference>
<dbReference type="PROSITE" id="PS51257">
    <property type="entry name" value="PROKAR_LIPOPROTEIN"/>
    <property type="match status" value="1"/>
</dbReference>
<dbReference type="NCBIfam" id="TIGR01730">
    <property type="entry name" value="RND_mfp"/>
    <property type="match status" value="1"/>
</dbReference>
<name>A0ABS5VQP6_9BACT</name>
<organism evidence="5 6">
    <name type="scientific">Chryseosolibacter indicus</name>
    <dbReference type="NCBI Taxonomy" id="2782351"/>
    <lineage>
        <taxon>Bacteria</taxon>
        <taxon>Pseudomonadati</taxon>
        <taxon>Bacteroidota</taxon>
        <taxon>Cytophagia</taxon>
        <taxon>Cytophagales</taxon>
        <taxon>Chryseotaleaceae</taxon>
        <taxon>Chryseosolibacter</taxon>
    </lineage>
</organism>
<accession>A0ABS5VQP6</accession>
<evidence type="ECO:0000313" key="6">
    <source>
        <dbReference type="Proteomes" id="UP000772618"/>
    </source>
</evidence>
<evidence type="ECO:0000313" key="5">
    <source>
        <dbReference type="EMBL" id="MBT1703728.1"/>
    </source>
</evidence>
<keyword evidence="2" id="KW-0813">Transport</keyword>
<feature type="domain" description="Multidrug resistance protein MdtA-like barrel-sandwich hybrid" evidence="4">
    <location>
        <begin position="85"/>
        <end position="229"/>
    </location>
</feature>
<evidence type="ECO:0000256" key="1">
    <source>
        <dbReference type="ARBA" id="ARBA00009477"/>
    </source>
</evidence>
<dbReference type="PANTHER" id="PTHR30097">
    <property type="entry name" value="CATION EFFLUX SYSTEM PROTEIN CUSB"/>
    <property type="match status" value="1"/>
</dbReference>
<dbReference type="InterPro" id="IPR051909">
    <property type="entry name" value="MFP_Cation_Efflux"/>
</dbReference>